<dbReference type="PROSITE" id="PS50930">
    <property type="entry name" value="HTH_LYTTR"/>
    <property type="match status" value="1"/>
</dbReference>
<dbReference type="SMART" id="SM00850">
    <property type="entry name" value="LytTR"/>
    <property type="match status" value="1"/>
</dbReference>
<organism evidence="2 3">
    <name type="scientific">Amedibacillus dolichus DSM 3991</name>
    <dbReference type="NCBI Taxonomy" id="428127"/>
    <lineage>
        <taxon>Bacteria</taxon>
        <taxon>Bacillati</taxon>
        <taxon>Bacillota</taxon>
        <taxon>Erysipelotrichia</taxon>
        <taxon>Erysipelotrichales</taxon>
        <taxon>Erysipelotrichaceae</taxon>
        <taxon>Amedibacillus</taxon>
    </lineage>
</organism>
<reference evidence="2 3" key="1">
    <citation type="submission" date="2007-09" db="EMBL/GenBank/DDBJ databases">
        <title>Draft genome sequence of Eubacterium dolichum (DSM 3991).</title>
        <authorList>
            <person name="Sudarsanam P."/>
            <person name="Ley R."/>
            <person name="Guruge J."/>
            <person name="Turnbaugh P.J."/>
            <person name="Mahowald M."/>
            <person name="Liep D."/>
            <person name="Gordon J."/>
        </authorList>
    </citation>
    <scope>NUCLEOTIDE SEQUENCE [LARGE SCALE GENOMIC DNA]</scope>
    <source>
        <strain evidence="2 3">DSM 3991</strain>
    </source>
</reference>
<dbReference type="STRING" id="428127.EUBDOL_02111"/>
<proteinExistence type="predicted"/>
<evidence type="ECO:0000259" key="1">
    <source>
        <dbReference type="PROSITE" id="PS50930"/>
    </source>
</evidence>
<dbReference type="HOGENOM" id="CLU_106729_1_0_9"/>
<dbReference type="Proteomes" id="UP000004090">
    <property type="component" value="Unassembled WGS sequence"/>
</dbReference>
<dbReference type="Gene3D" id="2.40.50.1020">
    <property type="entry name" value="LytTr DNA-binding domain"/>
    <property type="match status" value="1"/>
</dbReference>
<dbReference type="PANTHER" id="PTHR37299">
    <property type="entry name" value="TRANSCRIPTIONAL REGULATOR-RELATED"/>
    <property type="match status" value="1"/>
</dbReference>
<evidence type="ECO:0000313" key="3">
    <source>
        <dbReference type="Proteomes" id="UP000004090"/>
    </source>
</evidence>
<dbReference type="GO" id="GO:0000156">
    <property type="term" value="F:phosphorelay response regulator activity"/>
    <property type="evidence" value="ECO:0007669"/>
    <property type="project" value="InterPro"/>
</dbReference>
<dbReference type="GO" id="GO:0003677">
    <property type="term" value="F:DNA binding"/>
    <property type="evidence" value="ECO:0007669"/>
    <property type="project" value="UniProtKB-KW"/>
</dbReference>
<comment type="caution">
    <text evidence="2">The sequence shown here is derived from an EMBL/GenBank/DDBJ whole genome shotgun (WGS) entry which is preliminary data.</text>
</comment>
<dbReference type="Pfam" id="PF04397">
    <property type="entry name" value="LytTR"/>
    <property type="match status" value="1"/>
</dbReference>
<keyword evidence="2" id="KW-0238">DNA-binding</keyword>
<reference evidence="2 3" key="2">
    <citation type="submission" date="2007-09" db="EMBL/GenBank/DDBJ databases">
        <authorList>
            <person name="Fulton L."/>
            <person name="Clifton S."/>
            <person name="Fulton B."/>
            <person name="Xu J."/>
            <person name="Minx P."/>
            <person name="Pepin K.H."/>
            <person name="Johnson M."/>
            <person name="Thiruvilangam P."/>
            <person name="Bhonagiri V."/>
            <person name="Nash W.E."/>
            <person name="Mardis E.R."/>
            <person name="Wilson R.K."/>
        </authorList>
    </citation>
    <scope>NUCLEOTIDE SEQUENCE [LARGE SCALE GENOMIC DNA]</scope>
    <source>
        <strain evidence="2 3">DSM 3991</strain>
    </source>
</reference>
<accession>A8REZ1</accession>
<sequence length="154" mass="18051">MEGGDAMKIRLEIADDLKEPEIIIRSTEMNEATAQLVSTLSDYLQKDASIPLYKEATVYYLPLKEILFFETEGKEIQAHTLSNVFQTKHKLYELEKLLPWYFMRISKSAIVNTQAIYAMTYSLRACTIAFKDTHKQVYASRYYYKALKERLEKR</sequence>
<dbReference type="AlphaFoldDB" id="A8REZ1"/>
<dbReference type="EMBL" id="ABAW02000025">
    <property type="protein sequence ID" value="EDP10097.1"/>
    <property type="molecule type" value="Genomic_DNA"/>
</dbReference>
<feature type="domain" description="HTH LytTR-type" evidence="1">
    <location>
        <begin position="50"/>
        <end position="153"/>
    </location>
</feature>
<dbReference type="eggNOG" id="COG3279">
    <property type="taxonomic scope" value="Bacteria"/>
</dbReference>
<gene>
    <name evidence="2" type="ORF">EUBDOL_02111</name>
</gene>
<dbReference type="InterPro" id="IPR007492">
    <property type="entry name" value="LytTR_DNA-bd_dom"/>
</dbReference>
<name>A8REZ1_9FIRM</name>
<evidence type="ECO:0000313" key="2">
    <source>
        <dbReference type="EMBL" id="EDP10097.1"/>
    </source>
</evidence>
<dbReference type="InterPro" id="IPR046947">
    <property type="entry name" value="LytR-like"/>
</dbReference>
<dbReference type="PANTHER" id="PTHR37299:SF4">
    <property type="entry name" value="TRANSCRIPTIONAL REGULATOR"/>
    <property type="match status" value="1"/>
</dbReference>
<protein>
    <submittedName>
        <fullName evidence="2">LytTr DNA-binding domain protein</fullName>
    </submittedName>
</protein>